<dbReference type="AlphaFoldDB" id="A0AAV0XW44"/>
<dbReference type="InterPro" id="IPR038441">
    <property type="entry name" value="THAP_Znf_sf"/>
</dbReference>
<accession>A0AAV0XW44</accession>
<dbReference type="EMBL" id="CARXXK010000972">
    <property type="protein sequence ID" value="CAI6371426.1"/>
    <property type="molecule type" value="Genomic_DNA"/>
</dbReference>
<protein>
    <recommendedName>
        <fullName evidence="3">THAP-type domain-containing protein</fullName>
    </recommendedName>
</protein>
<gene>
    <name evidence="1" type="ORF">MEUPH1_LOCUS25427</name>
</gene>
<evidence type="ECO:0000313" key="2">
    <source>
        <dbReference type="Proteomes" id="UP001160148"/>
    </source>
</evidence>
<comment type="caution">
    <text evidence="1">The sequence shown here is derived from an EMBL/GenBank/DDBJ whole genome shotgun (WGS) entry which is preliminary data.</text>
</comment>
<keyword evidence="2" id="KW-1185">Reference proteome</keyword>
<name>A0AAV0XW44_9HEMI</name>
<dbReference type="SUPFAM" id="SSF57716">
    <property type="entry name" value="Glucocorticoid receptor-like (DNA-binding domain)"/>
    <property type="match status" value="1"/>
</dbReference>
<dbReference type="Proteomes" id="UP001160148">
    <property type="component" value="Unassembled WGS sequence"/>
</dbReference>
<feature type="non-terminal residue" evidence="1">
    <location>
        <position position="1"/>
    </location>
</feature>
<sequence>NPSTFGVPKEISLKVKWEKALGFTLRDKSRICQYHFKNEDILHTWVSRSRDKESCKTLKS</sequence>
<proteinExistence type="predicted"/>
<evidence type="ECO:0008006" key="3">
    <source>
        <dbReference type="Google" id="ProtNLM"/>
    </source>
</evidence>
<reference evidence="1 2" key="1">
    <citation type="submission" date="2023-01" db="EMBL/GenBank/DDBJ databases">
        <authorList>
            <person name="Whitehead M."/>
        </authorList>
    </citation>
    <scope>NUCLEOTIDE SEQUENCE [LARGE SCALE GENOMIC DNA]</scope>
</reference>
<dbReference type="Gene3D" id="6.20.210.20">
    <property type="entry name" value="THAP domain"/>
    <property type="match status" value="1"/>
</dbReference>
<organism evidence="1 2">
    <name type="scientific">Macrosiphum euphorbiae</name>
    <name type="common">potato aphid</name>
    <dbReference type="NCBI Taxonomy" id="13131"/>
    <lineage>
        <taxon>Eukaryota</taxon>
        <taxon>Metazoa</taxon>
        <taxon>Ecdysozoa</taxon>
        <taxon>Arthropoda</taxon>
        <taxon>Hexapoda</taxon>
        <taxon>Insecta</taxon>
        <taxon>Pterygota</taxon>
        <taxon>Neoptera</taxon>
        <taxon>Paraneoptera</taxon>
        <taxon>Hemiptera</taxon>
        <taxon>Sternorrhyncha</taxon>
        <taxon>Aphidomorpha</taxon>
        <taxon>Aphidoidea</taxon>
        <taxon>Aphididae</taxon>
        <taxon>Macrosiphini</taxon>
        <taxon>Macrosiphum</taxon>
    </lineage>
</organism>
<evidence type="ECO:0000313" key="1">
    <source>
        <dbReference type="EMBL" id="CAI6371426.1"/>
    </source>
</evidence>